<comment type="caution">
    <text evidence="12">The sequence shown here is derived from an EMBL/GenBank/DDBJ whole genome shotgun (WGS) entry which is preliminary data.</text>
</comment>
<dbReference type="GO" id="GO:0005634">
    <property type="term" value="C:nucleus"/>
    <property type="evidence" value="ECO:0007669"/>
    <property type="project" value="TreeGrafter"/>
</dbReference>
<feature type="compositionally biased region" description="Basic residues" evidence="10">
    <location>
        <begin position="88"/>
        <end position="97"/>
    </location>
</feature>
<dbReference type="EMBL" id="JACMRX010000002">
    <property type="protein sequence ID" value="KAF7994544.1"/>
    <property type="molecule type" value="Genomic_DNA"/>
</dbReference>
<feature type="region of interest" description="Disordered" evidence="10">
    <location>
        <begin position="284"/>
        <end position="324"/>
    </location>
</feature>
<evidence type="ECO:0000256" key="8">
    <source>
        <dbReference type="ARBA" id="ARBA00047811"/>
    </source>
</evidence>
<dbReference type="InterPro" id="IPR008271">
    <property type="entry name" value="Ser/Thr_kinase_AS"/>
</dbReference>
<keyword evidence="5" id="KW-0547">Nucleotide-binding</keyword>
<dbReference type="Proteomes" id="UP000639338">
    <property type="component" value="Unassembled WGS sequence"/>
</dbReference>
<sequence>MDVDNQSEDGEIKKSPKDMDEFSFSEEEGGDTADSLDIKPPQAATRVYKSSSSSSRRRDKHNDRRDRRSDDNKERKSSRYYDREERHRDKHKHRSRHSGGIDGLDRSERSDRSDLSKRDQRDRMERIDRVDTHSRDRDSSSRHDRKDRTTGDRVLEDLRTRLLDKRRERRDDPRDIRGIKTESRRDMMIDDGGREQREIRELRESREMLIMRENNRRDMRIEDVRDRRSGGIVSGDIRIVNDDVRERRDVRIDERRHGQQINDEQQQQQQHYMETDIMMDQSIDKQRQEKRHKKNHKHDKIRDREKSEREHEREHDREHREKQLREVMEIIPSDEIESMDIMGVQMTHHLKDPKEMTEQELRRDRLLEADREKARRREVSRLELEARRLKRGEKRSHSPEADVDSSVVELSDGSIRSRQSDDDDGRLISPKSNGRHSSDNHNSDQERSSDNHTSDSSSSQSDDDDDDDDEDEDDNNNDDDDENLDNNSNDSDKTSVDGSNVDSDYNNPSPISVDRLAKSDHSDGDSPGHIESNGVSQNTTLVDDLSVDENNHDDNKKQQKKDDNNDDTEKKSLKENDNGIDLPPYLPAIQGCRSVEEFQCLNRIEEGTYGVVYRARCKRTNEIVALKRLKMEKEKEGFPITSLREINTLLKAQHENIVTVREIVVGSNMDRIFIVMDYVEHDLKSLMETMKQKKQVFIPGEVKCLMQQLLKAVLHLHDNWILHRDLKTSNLLLSHRGILKVGDFGLAREYGSPLRQYTPVVVTLWYRAPELLLNYKEYSTPIDMWSVGCIFAELLRMDALFPGRTEMDQLQRIFKELGTPNDKTLPGYSQLPIVQTLKIPVYHKKDLKQRFSTVSKNGTDLLTELLKYDPEKRSTASLALKHDYFKETPLPINPNMFPTWPAKSELGAKTANASPKPPSGGREFKQLGDGDEPVELNSSGGFHMGATEGGRPPPIGGGFHLKF</sequence>
<comment type="catalytic activity">
    <reaction evidence="9">
        <text>L-seryl-[protein] + ATP = O-phospho-L-seryl-[protein] + ADP + H(+)</text>
        <dbReference type="Rhea" id="RHEA:17989"/>
        <dbReference type="Rhea" id="RHEA-COMP:9863"/>
        <dbReference type="Rhea" id="RHEA-COMP:11604"/>
        <dbReference type="ChEBI" id="CHEBI:15378"/>
        <dbReference type="ChEBI" id="CHEBI:29999"/>
        <dbReference type="ChEBI" id="CHEBI:30616"/>
        <dbReference type="ChEBI" id="CHEBI:83421"/>
        <dbReference type="ChEBI" id="CHEBI:456216"/>
        <dbReference type="EC" id="2.7.11.22"/>
    </reaction>
</comment>
<feature type="compositionally biased region" description="Basic and acidic residues" evidence="10">
    <location>
        <begin position="10"/>
        <end position="20"/>
    </location>
</feature>
<dbReference type="SMART" id="SM00220">
    <property type="entry name" value="S_TKc"/>
    <property type="match status" value="1"/>
</dbReference>
<evidence type="ECO:0000256" key="3">
    <source>
        <dbReference type="ARBA" id="ARBA00022527"/>
    </source>
</evidence>
<dbReference type="GO" id="GO:0004693">
    <property type="term" value="F:cyclin-dependent protein serine/threonine kinase activity"/>
    <property type="evidence" value="ECO:0007669"/>
    <property type="project" value="UniProtKB-EC"/>
</dbReference>
<dbReference type="FunFam" id="1.10.510.10:FF:000533">
    <property type="entry name" value="cyclin-dependent kinase 10"/>
    <property type="match status" value="1"/>
</dbReference>
<dbReference type="Gene3D" id="3.30.200.20">
    <property type="entry name" value="Phosphorylase Kinase, domain 1"/>
    <property type="match status" value="1"/>
</dbReference>
<evidence type="ECO:0000313" key="12">
    <source>
        <dbReference type="EMBL" id="KAF7994544.1"/>
    </source>
</evidence>
<keyword evidence="7" id="KW-0067">ATP-binding</keyword>
<feature type="compositionally biased region" description="Basic and acidic residues" evidence="10">
    <location>
        <begin position="103"/>
        <end position="155"/>
    </location>
</feature>
<keyword evidence="13" id="KW-1185">Reference proteome</keyword>
<gene>
    <name evidence="12" type="ORF">HCN44_004016</name>
</gene>
<dbReference type="GO" id="GO:0040019">
    <property type="term" value="P:positive regulation of embryonic development"/>
    <property type="evidence" value="ECO:0007669"/>
    <property type="project" value="UniProtKB-ARBA"/>
</dbReference>
<dbReference type="PANTHER" id="PTHR24056:SF107">
    <property type="entry name" value="CYCLIN-DEPENDENT KINASE 11A-RELATED"/>
    <property type="match status" value="1"/>
</dbReference>
<feature type="compositionally biased region" description="Polar residues" evidence="10">
    <location>
        <begin position="496"/>
        <end position="510"/>
    </location>
</feature>
<feature type="compositionally biased region" description="Basic and acidic residues" evidence="10">
    <location>
        <begin position="300"/>
        <end position="324"/>
    </location>
</feature>
<dbReference type="SUPFAM" id="SSF56112">
    <property type="entry name" value="Protein kinase-like (PK-like)"/>
    <property type="match status" value="1"/>
</dbReference>
<feature type="region of interest" description="Disordered" evidence="10">
    <location>
        <begin position="908"/>
        <end position="963"/>
    </location>
</feature>
<feature type="compositionally biased region" description="Basic and acidic residues" evidence="10">
    <location>
        <begin position="549"/>
        <end position="577"/>
    </location>
</feature>
<dbReference type="OrthoDB" id="647at2759"/>
<dbReference type="PANTHER" id="PTHR24056">
    <property type="entry name" value="CELL DIVISION PROTEIN KINASE"/>
    <property type="match status" value="1"/>
</dbReference>
<feature type="region of interest" description="Disordered" evidence="10">
    <location>
        <begin position="348"/>
        <end position="584"/>
    </location>
</feature>
<feature type="compositionally biased region" description="Basic and acidic residues" evidence="10">
    <location>
        <begin position="60"/>
        <end position="87"/>
    </location>
</feature>
<feature type="compositionally biased region" description="Basic and acidic residues" evidence="10">
    <location>
        <begin position="436"/>
        <end position="453"/>
    </location>
</feature>
<dbReference type="PROSITE" id="PS50011">
    <property type="entry name" value="PROTEIN_KINASE_DOM"/>
    <property type="match status" value="1"/>
</dbReference>
<evidence type="ECO:0000259" key="11">
    <source>
        <dbReference type="PROSITE" id="PS50011"/>
    </source>
</evidence>
<dbReference type="InterPro" id="IPR045267">
    <property type="entry name" value="CDK11/PITSLRE_STKc"/>
</dbReference>
<dbReference type="PROSITE" id="PS00108">
    <property type="entry name" value="PROTEIN_KINASE_ST"/>
    <property type="match status" value="1"/>
</dbReference>
<dbReference type="AlphaFoldDB" id="A0A835CS30"/>
<feature type="compositionally biased region" description="Acidic residues" evidence="10">
    <location>
        <begin position="21"/>
        <end position="31"/>
    </location>
</feature>
<evidence type="ECO:0000256" key="6">
    <source>
        <dbReference type="ARBA" id="ARBA00022777"/>
    </source>
</evidence>
<dbReference type="InterPro" id="IPR000719">
    <property type="entry name" value="Prot_kinase_dom"/>
</dbReference>
<dbReference type="InterPro" id="IPR011009">
    <property type="entry name" value="Kinase-like_dom_sf"/>
</dbReference>
<dbReference type="GO" id="GO:0007346">
    <property type="term" value="P:regulation of mitotic cell cycle"/>
    <property type="evidence" value="ECO:0007669"/>
    <property type="project" value="TreeGrafter"/>
</dbReference>
<dbReference type="FunFam" id="3.30.200.20:FF:000054">
    <property type="entry name" value="Cyclin-dependent kinase 11B"/>
    <property type="match status" value="1"/>
</dbReference>
<feature type="region of interest" description="Disordered" evidence="10">
    <location>
        <begin position="168"/>
        <end position="194"/>
    </location>
</feature>
<dbReference type="CDD" id="cd07843">
    <property type="entry name" value="STKc_CDC2L1"/>
    <property type="match status" value="1"/>
</dbReference>
<comment type="catalytic activity">
    <reaction evidence="8">
        <text>L-threonyl-[protein] + ATP = O-phospho-L-threonyl-[protein] + ADP + H(+)</text>
        <dbReference type="Rhea" id="RHEA:46608"/>
        <dbReference type="Rhea" id="RHEA-COMP:11060"/>
        <dbReference type="Rhea" id="RHEA-COMP:11605"/>
        <dbReference type="ChEBI" id="CHEBI:15378"/>
        <dbReference type="ChEBI" id="CHEBI:30013"/>
        <dbReference type="ChEBI" id="CHEBI:30616"/>
        <dbReference type="ChEBI" id="CHEBI:61977"/>
        <dbReference type="ChEBI" id="CHEBI:456216"/>
        <dbReference type="EC" id="2.7.11.22"/>
    </reaction>
</comment>
<dbReference type="Pfam" id="PF00069">
    <property type="entry name" value="Pkinase"/>
    <property type="match status" value="1"/>
</dbReference>
<feature type="compositionally biased region" description="Acidic residues" evidence="10">
    <location>
        <begin position="461"/>
        <end position="484"/>
    </location>
</feature>
<evidence type="ECO:0000313" key="13">
    <source>
        <dbReference type="Proteomes" id="UP000639338"/>
    </source>
</evidence>
<name>A0A835CS30_APHGI</name>
<feature type="compositionally biased region" description="Basic residues" evidence="10">
    <location>
        <begin position="288"/>
        <end position="299"/>
    </location>
</feature>
<keyword evidence="4" id="KW-0808">Transferase</keyword>
<dbReference type="EC" id="2.7.11.22" evidence="2"/>
<evidence type="ECO:0000256" key="4">
    <source>
        <dbReference type="ARBA" id="ARBA00022679"/>
    </source>
</evidence>
<evidence type="ECO:0000256" key="5">
    <source>
        <dbReference type="ARBA" id="ARBA00022741"/>
    </source>
</evidence>
<dbReference type="GO" id="GO:0005524">
    <property type="term" value="F:ATP binding"/>
    <property type="evidence" value="ECO:0007669"/>
    <property type="project" value="UniProtKB-KW"/>
</dbReference>
<organism evidence="12 13">
    <name type="scientific">Aphidius gifuensis</name>
    <name type="common">Parasitoid wasp</name>
    <dbReference type="NCBI Taxonomy" id="684658"/>
    <lineage>
        <taxon>Eukaryota</taxon>
        <taxon>Metazoa</taxon>
        <taxon>Ecdysozoa</taxon>
        <taxon>Arthropoda</taxon>
        <taxon>Hexapoda</taxon>
        <taxon>Insecta</taxon>
        <taxon>Pterygota</taxon>
        <taxon>Neoptera</taxon>
        <taxon>Endopterygota</taxon>
        <taxon>Hymenoptera</taxon>
        <taxon>Apocrita</taxon>
        <taxon>Ichneumonoidea</taxon>
        <taxon>Braconidae</taxon>
        <taxon>Aphidiinae</taxon>
        <taxon>Aphidius</taxon>
    </lineage>
</organism>
<accession>A0A835CS30</accession>
<evidence type="ECO:0000256" key="7">
    <source>
        <dbReference type="ARBA" id="ARBA00022840"/>
    </source>
</evidence>
<feature type="compositionally biased region" description="Basic and acidic residues" evidence="10">
    <location>
        <begin position="515"/>
        <end position="528"/>
    </location>
</feature>
<dbReference type="InterPro" id="IPR050108">
    <property type="entry name" value="CDK"/>
</dbReference>
<comment type="similarity">
    <text evidence="1">Belongs to the protein kinase superfamily. CMGC Ser/Thr protein kinase family. CDC2/CDKX subfamily.</text>
</comment>
<evidence type="ECO:0000256" key="10">
    <source>
        <dbReference type="SAM" id="MobiDB-lite"/>
    </source>
</evidence>
<evidence type="ECO:0000256" key="9">
    <source>
        <dbReference type="ARBA" id="ARBA00048367"/>
    </source>
</evidence>
<reference evidence="12 13" key="1">
    <citation type="submission" date="2020-08" db="EMBL/GenBank/DDBJ databases">
        <title>Aphidius gifuensis genome sequencing and assembly.</title>
        <authorList>
            <person name="Du Z."/>
        </authorList>
    </citation>
    <scope>NUCLEOTIDE SEQUENCE [LARGE SCALE GENOMIC DNA]</scope>
    <source>
        <strain evidence="12">YNYX2018</strain>
        <tissue evidence="12">Adults</tissue>
    </source>
</reference>
<dbReference type="Gene3D" id="1.10.510.10">
    <property type="entry name" value="Transferase(Phosphotransferase) domain 1"/>
    <property type="match status" value="1"/>
</dbReference>
<protein>
    <recommendedName>
        <fullName evidence="2">cyclin-dependent kinase</fullName>
        <ecNumber evidence="2">2.7.11.22</ecNumber>
    </recommendedName>
</protein>
<feature type="domain" description="Protein kinase" evidence="11">
    <location>
        <begin position="598"/>
        <end position="885"/>
    </location>
</feature>
<feature type="compositionally biased region" description="Basic and acidic residues" evidence="10">
    <location>
        <begin position="349"/>
        <end position="387"/>
    </location>
</feature>
<keyword evidence="3" id="KW-0723">Serine/threonine-protein kinase</keyword>
<feature type="region of interest" description="Disordered" evidence="10">
    <location>
        <begin position="1"/>
        <end position="155"/>
    </location>
</feature>
<proteinExistence type="inferred from homology"/>
<evidence type="ECO:0000256" key="2">
    <source>
        <dbReference type="ARBA" id="ARBA00012425"/>
    </source>
</evidence>
<keyword evidence="6" id="KW-0418">Kinase</keyword>
<evidence type="ECO:0000256" key="1">
    <source>
        <dbReference type="ARBA" id="ARBA00006485"/>
    </source>
</evidence>